<proteinExistence type="predicted"/>
<dbReference type="SUPFAM" id="SSF51182">
    <property type="entry name" value="RmlC-like cupins"/>
    <property type="match status" value="1"/>
</dbReference>
<dbReference type="EMBL" id="JACJJC010000006">
    <property type="protein sequence ID" value="MBM6703832.1"/>
    <property type="molecule type" value="Genomic_DNA"/>
</dbReference>
<dbReference type="InterPro" id="IPR047263">
    <property type="entry name" value="HNL-like_cupin"/>
</dbReference>
<gene>
    <name evidence="2" type="ORF">H6A60_04960</name>
</gene>
<keyword evidence="3" id="KW-1185">Reference proteome</keyword>
<feature type="domain" description="Cupin type-2" evidence="1">
    <location>
        <begin position="48"/>
        <end position="107"/>
    </location>
</feature>
<dbReference type="InterPro" id="IPR011051">
    <property type="entry name" value="RmlC_Cupin_sf"/>
</dbReference>
<dbReference type="Gene3D" id="2.60.120.10">
    <property type="entry name" value="Jelly Rolls"/>
    <property type="match status" value="1"/>
</dbReference>
<name>A0ABS2DR73_9BURK</name>
<dbReference type="InterPro" id="IPR014710">
    <property type="entry name" value="RmlC-like_jellyroll"/>
</dbReference>
<dbReference type="InterPro" id="IPR013096">
    <property type="entry name" value="Cupin_2"/>
</dbReference>
<accession>A0ABS2DR73</accession>
<protein>
    <submittedName>
        <fullName evidence="2">Cupin domain-containing protein</fullName>
    </submittedName>
</protein>
<evidence type="ECO:0000313" key="2">
    <source>
        <dbReference type="EMBL" id="MBM6703832.1"/>
    </source>
</evidence>
<dbReference type="Proteomes" id="UP000715095">
    <property type="component" value="Unassembled WGS sequence"/>
</dbReference>
<dbReference type="PANTHER" id="PTHR43698">
    <property type="entry name" value="RIBD C-TERMINAL DOMAIN CONTAINING PROTEIN"/>
    <property type="match status" value="1"/>
</dbReference>
<sequence length="139" mass="15640">MTSETDFLHTLTFDAGELQTSEFFKKNFSGRVWLKMLSLTPACPIGNVTFEPGCINSWHAHEGGQTLLVTAGRGWYQEWGKPARELKPGDVVDIPAHVKHWHGAAKDSWFSHFSVEVDAEKGPAVWMEPVDRAQYDKLP</sequence>
<organism evidence="2 3">
    <name type="scientific">Sutterella massiliensis</name>
    <dbReference type="NCBI Taxonomy" id="1816689"/>
    <lineage>
        <taxon>Bacteria</taxon>
        <taxon>Pseudomonadati</taxon>
        <taxon>Pseudomonadota</taxon>
        <taxon>Betaproteobacteria</taxon>
        <taxon>Burkholderiales</taxon>
        <taxon>Sutterellaceae</taxon>
        <taxon>Sutterella</taxon>
    </lineage>
</organism>
<evidence type="ECO:0000313" key="3">
    <source>
        <dbReference type="Proteomes" id="UP000715095"/>
    </source>
</evidence>
<comment type="caution">
    <text evidence="2">The sequence shown here is derived from an EMBL/GenBank/DDBJ whole genome shotgun (WGS) entry which is preliminary data.</text>
</comment>
<reference evidence="2 3" key="1">
    <citation type="journal article" date="2021" name="Sci. Rep.">
        <title>The distribution of antibiotic resistance genes in chicken gut microbiota commensals.</title>
        <authorList>
            <person name="Juricova H."/>
            <person name="Matiasovicova J."/>
            <person name="Kubasova T."/>
            <person name="Cejkova D."/>
            <person name="Rychlik I."/>
        </authorList>
    </citation>
    <scope>NUCLEOTIDE SEQUENCE [LARGE SCALE GENOMIC DNA]</scope>
    <source>
        <strain evidence="2 3">An829</strain>
    </source>
</reference>
<evidence type="ECO:0000259" key="1">
    <source>
        <dbReference type="Pfam" id="PF07883"/>
    </source>
</evidence>
<dbReference type="Pfam" id="PF07883">
    <property type="entry name" value="Cupin_2"/>
    <property type="match status" value="1"/>
</dbReference>
<dbReference type="PANTHER" id="PTHR43698:SF1">
    <property type="entry name" value="BLL4564 PROTEIN"/>
    <property type="match status" value="1"/>
</dbReference>
<dbReference type="CDD" id="cd02233">
    <property type="entry name" value="cupin_HNL-like"/>
    <property type="match status" value="1"/>
</dbReference>
<dbReference type="RefSeq" id="WP_205102305.1">
    <property type="nucleotide sequence ID" value="NZ_JACJJC010000006.1"/>
</dbReference>